<evidence type="ECO:0000313" key="2">
    <source>
        <dbReference type="EMBL" id="CDM84161.1"/>
    </source>
</evidence>
<organism evidence="2">
    <name type="scientific">Triticum aestivum</name>
    <name type="common">Wheat</name>
    <dbReference type="NCBI Taxonomy" id="4565"/>
    <lineage>
        <taxon>Eukaryota</taxon>
        <taxon>Viridiplantae</taxon>
        <taxon>Streptophyta</taxon>
        <taxon>Embryophyta</taxon>
        <taxon>Tracheophyta</taxon>
        <taxon>Spermatophyta</taxon>
        <taxon>Magnoliopsida</taxon>
        <taxon>Liliopsida</taxon>
        <taxon>Poales</taxon>
        <taxon>Poaceae</taxon>
        <taxon>BOP clade</taxon>
        <taxon>Pooideae</taxon>
        <taxon>Triticodae</taxon>
        <taxon>Triticeae</taxon>
        <taxon>Triticinae</taxon>
        <taxon>Triticum</taxon>
    </lineage>
</organism>
<accession>A0A077RU35</accession>
<dbReference type="HOGENOM" id="CLU_1009777_0_0_1"/>
<dbReference type="ExpressionAtlas" id="A0A077RU35">
    <property type="expression patterns" value="differential"/>
</dbReference>
<feature type="compositionally biased region" description="Basic residues" evidence="1">
    <location>
        <begin position="132"/>
        <end position="147"/>
    </location>
</feature>
<dbReference type="PANTHER" id="PTHR34278:SF11">
    <property type="entry name" value="OS01G0510200 PROTEIN"/>
    <property type="match status" value="1"/>
</dbReference>
<dbReference type="EMBL" id="HG670306">
    <property type="protein sequence ID" value="CDM84161.1"/>
    <property type="molecule type" value="Genomic_DNA"/>
</dbReference>
<name>A0A077RU35_WHEAT</name>
<feature type="compositionally biased region" description="Basic and acidic residues" evidence="1">
    <location>
        <begin position="114"/>
        <end position="123"/>
    </location>
</feature>
<gene>
    <name evidence="2" type="ORF">TRAES_3BF016200090CFD_c1</name>
</gene>
<dbReference type="AlphaFoldDB" id="A0A077RU35"/>
<evidence type="ECO:0000256" key="1">
    <source>
        <dbReference type="SAM" id="MobiDB-lite"/>
    </source>
</evidence>
<sequence>MPPAWTEGPGCIRPCTGKLMSGDCGDGANKGLATDMAQLGGGGSGLQAMCGAEGDRAAQLLPESVIYNSHMAPYEMYPFLPLDGVGELADEFGPVWSSCWTYTYLASTHRTTKQTKETSKDASGRTAARVGARVRPRAGRPGSKRRAVHAVEGPAVANGGFFRAPRKPTNQSKSGGLRALGRSGIAQEEEEEPQTLPPTMAGRFGYYYSTGWQSPFKYESAMYKEVEIRPAAAARFGGRSSCKAGRKFRHDEVKKYYLDAADVLDGQLDYLRDFDS</sequence>
<feature type="region of interest" description="Disordered" evidence="1">
    <location>
        <begin position="113"/>
        <end position="147"/>
    </location>
</feature>
<reference evidence="2" key="1">
    <citation type="journal article" date="2014" name="Science">
        <title>Structural and functional partitioning of bread wheat chromosome 3B.</title>
        <authorList>
            <person name="Choulet F."/>
            <person name="Alberti A."/>
            <person name="Theil S."/>
            <person name="Glover N."/>
            <person name="Barbe V."/>
            <person name="Daron J."/>
            <person name="Pingault L."/>
            <person name="Sourdille P."/>
            <person name="Couloux A."/>
            <person name="Paux E."/>
            <person name="Leroy P."/>
            <person name="Mangenot S."/>
            <person name="Guilhot N."/>
            <person name="Le Gouis J."/>
            <person name="Balfourier F."/>
            <person name="Alaux M."/>
            <person name="Jamilloux V."/>
            <person name="Poulain J."/>
            <person name="Durand C."/>
            <person name="Bellec A."/>
            <person name="Gaspin C."/>
            <person name="Safar J."/>
            <person name="Dolezel J."/>
            <person name="Rogers J."/>
            <person name="Vandepoele K."/>
            <person name="Aury J.M."/>
            <person name="Mayer K."/>
            <person name="Berges H."/>
            <person name="Quesneville H."/>
            <person name="Wincker P."/>
            <person name="Feuillet C."/>
        </authorList>
    </citation>
    <scope>NUCLEOTIDE SEQUENCE</scope>
</reference>
<dbReference type="PANTHER" id="PTHR34278">
    <property type="entry name" value="PROTEIN THI031, PUTATIVE-RELATED"/>
    <property type="match status" value="1"/>
</dbReference>
<feature type="region of interest" description="Disordered" evidence="1">
    <location>
        <begin position="159"/>
        <end position="178"/>
    </location>
</feature>
<proteinExistence type="predicted"/>
<protein>
    <submittedName>
        <fullName evidence="2">Uncharacterized protein</fullName>
    </submittedName>
</protein>